<keyword evidence="6" id="KW-0812">Transmembrane</keyword>
<dbReference type="FunFam" id="2.10.25.10:FF:000037">
    <property type="entry name" value="Signal peptide, CUB domain and EGF-like domain-containing 2"/>
    <property type="match status" value="1"/>
</dbReference>
<dbReference type="OrthoDB" id="10045365at2759"/>
<dbReference type="InterPro" id="IPR001881">
    <property type="entry name" value="EGF-like_Ca-bd_dom"/>
</dbReference>
<keyword evidence="4 14" id="KW-0245">EGF-like domain</keyword>
<keyword evidence="5" id="KW-0597">Phosphoprotein</keyword>
<proteinExistence type="predicted"/>
<dbReference type="STRING" id="75743.A0A401QFF3"/>
<dbReference type="Pfam" id="PF07645">
    <property type="entry name" value="EGF_CA"/>
    <property type="match status" value="2"/>
</dbReference>
<keyword evidence="10" id="KW-1133">Transmembrane helix</keyword>
<dbReference type="OMA" id="LCMAREE"/>
<dbReference type="InterPro" id="IPR000742">
    <property type="entry name" value="EGF"/>
</dbReference>
<dbReference type="InterPro" id="IPR018097">
    <property type="entry name" value="EGF_Ca-bd_CS"/>
</dbReference>
<dbReference type="FunFam" id="2.10.25.10:FF:000014">
    <property type="entry name" value="Latent-transforming growth factor beta-binding protein 3"/>
    <property type="match status" value="1"/>
</dbReference>
<evidence type="ECO:0000256" key="5">
    <source>
        <dbReference type="ARBA" id="ARBA00022553"/>
    </source>
</evidence>
<dbReference type="PROSITE" id="PS01186">
    <property type="entry name" value="EGF_2"/>
    <property type="match status" value="1"/>
</dbReference>
<dbReference type="SMART" id="SM00181">
    <property type="entry name" value="EGF"/>
    <property type="match status" value="5"/>
</dbReference>
<organism evidence="18 19">
    <name type="scientific">Scyliorhinus torazame</name>
    <name type="common">Cloudy catshark</name>
    <name type="synonym">Catulus torazame</name>
    <dbReference type="NCBI Taxonomy" id="75743"/>
    <lineage>
        <taxon>Eukaryota</taxon>
        <taxon>Metazoa</taxon>
        <taxon>Chordata</taxon>
        <taxon>Craniata</taxon>
        <taxon>Vertebrata</taxon>
        <taxon>Chondrichthyes</taxon>
        <taxon>Elasmobranchii</taxon>
        <taxon>Galeomorphii</taxon>
        <taxon>Galeoidea</taxon>
        <taxon>Carcharhiniformes</taxon>
        <taxon>Scyliorhinidae</taxon>
        <taxon>Scyliorhinus</taxon>
    </lineage>
</organism>
<evidence type="ECO:0000256" key="1">
    <source>
        <dbReference type="ARBA" id="ARBA00004479"/>
    </source>
</evidence>
<protein>
    <recommendedName>
        <fullName evidence="20">C-type lectin domain-containing protein</fullName>
    </recommendedName>
</protein>
<keyword evidence="8" id="KW-0430">Lectin</keyword>
<evidence type="ECO:0000256" key="15">
    <source>
        <dbReference type="SAM" id="SignalP"/>
    </source>
</evidence>
<dbReference type="InterPro" id="IPR051505">
    <property type="entry name" value="C-type_lectin_domain"/>
</dbReference>
<dbReference type="PROSITE" id="PS00010">
    <property type="entry name" value="ASX_HYDROXYL"/>
    <property type="match status" value="2"/>
</dbReference>
<dbReference type="InterPro" id="IPR009030">
    <property type="entry name" value="Growth_fac_rcpt_cys_sf"/>
</dbReference>
<keyword evidence="13" id="KW-0325">Glycoprotein</keyword>
<evidence type="ECO:0000256" key="9">
    <source>
        <dbReference type="ARBA" id="ARBA00022737"/>
    </source>
</evidence>
<dbReference type="PROSITE" id="PS50041">
    <property type="entry name" value="C_TYPE_LECTIN_2"/>
    <property type="match status" value="1"/>
</dbReference>
<dbReference type="GO" id="GO:0005576">
    <property type="term" value="C:extracellular region"/>
    <property type="evidence" value="ECO:0007669"/>
    <property type="project" value="UniProtKB-SubCell"/>
</dbReference>
<comment type="caution">
    <text evidence="18">The sequence shown here is derived from an EMBL/GenBank/DDBJ whole genome shotgun (WGS) entry which is preliminary data.</text>
</comment>
<evidence type="ECO:0000259" key="16">
    <source>
        <dbReference type="PROSITE" id="PS50026"/>
    </source>
</evidence>
<evidence type="ECO:0000256" key="10">
    <source>
        <dbReference type="ARBA" id="ARBA00022989"/>
    </source>
</evidence>
<dbReference type="SMART" id="SM00179">
    <property type="entry name" value="EGF_CA"/>
    <property type="match status" value="5"/>
</dbReference>
<gene>
    <name evidence="18" type="ORF">scyTo_0024624</name>
</gene>
<evidence type="ECO:0000256" key="2">
    <source>
        <dbReference type="ARBA" id="ARBA00004613"/>
    </source>
</evidence>
<evidence type="ECO:0000313" key="18">
    <source>
        <dbReference type="EMBL" id="GCB84072.1"/>
    </source>
</evidence>
<feature type="domain" description="C-type lectin" evidence="17">
    <location>
        <begin position="32"/>
        <end position="158"/>
    </location>
</feature>
<dbReference type="SUPFAM" id="SSF56436">
    <property type="entry name" value="C-type lectin-like"/>
    <property type="match status" value="1"/>
</dbReference>
<evidence type="ECO:0000259" key="17">
    <source>
        <dbReference type="PROSITE" id="PS50041"/>
    </source>
</evidence>
<keyword evidence="9" id="KW-0677">Repeat</keyword>
<evidence type="ECO:0000256" key="14">
    <source>
        <dbReference type="PROSITE-ProRule" id="PRU00076"/>
    </source>
</evidence>
<dbReference type="PROSITE" id="PS01187">
    <property type="entry name" value="EGF_CA"/>
    <property type="match status" value="1"/>
</dbReference>
<dbReference type="SUPFAM" id="SSF57184">
    <property type="entry name" value="Growth factor receptor domain"/>
    <property type="match status" value="2"/>
</dbReference>
<feature type="non-terminal residue" evidence="18">
    <location>
        <position position="447"/>
    </location>
</feature>
<keyword evidence="19" id="KW-1185">Reference proteome</keyword>
<feature type="domain" description="EGF-like" evidence="16">
    <location>
        <begin position="336"/>
        <end position="370"/>
    </location>
</feature>
<dbReference type="PANTHER" id="PTHR14789:SF4">
    <property type="entry name" value="ENDOSIALIN"/>
    <property type="match status" value="1"/>
</dbReference>
<evidence type="ECO:0000256" key="7">
    <source>
        <dbReference type="ARBA" id="ARBA00022729"/>
    </source>
</evidence>
<feature type="signal peptide" evidence="15">
    <location>
        <begin position="1"/>
        <end position="18"/>
    </location>
</feature>
<dbReference type="Gene3D" id="2.10.25.10">
    <property type="entry name" value="Laminin"/>
    <property type="match status" value="5"/>
</dbReference>
<evidence type="ECO:0008006" key="20">
    <source>
        <dbReference type="Google" id="ProtNLM"/>
    </source>
</evidence>
<dbReference type="GO" id="GO:0030246">
    <property type="term" value="F:carbohydrate binding"/>
    <property type="evidence" value="ECO:0007669"/>
    <property type="project" value="UniProtKB-KW"/>
</dbReference>
<evidence type="ECO:0000256" key="11">
    <source>
        <dbReference type="ARBA" id="ARBA00023136"/>
    </source>
</evidence>
<dbReference type="InterPro" id="IPR016186">
    <property type="entry name" value="C-type_lectin-like/link_sf"/>
</dbReference>
<accession>A0A401QFF3</accession>
<dbReference type="GO" id="GO:0005509">
    <property type="term" value="F:calcium ion binding"/>
    <property type="evidence" value="ECO:0007669"/>
    <property type="project" value="InterPro"/>
</dbReference>
<comment type="caution">
    <text evidence="14">Lacks conserved residue(s) required for the propagation of feature annotation.</text>
</comment>
<dbReference type="PIRSF" id="PIRSF001775">
    <property type="entry name" value="CD93/CD141"/>
    <property type="match status" value="1"/>
</dbReference>
<dbReference type="AlphaFoldDB" id="A0A401QFF3"/>
<evidence type="ECO:0000256" key="3">
    <source>
        <dbReference type="ARBA" id="ARBA00022525"/>
    </source>
</evidence>
<dbReference type="InterPro" id="IPR000152">
    <property type="entry name" value="EGF-type_Asp/Asn_hydroxyl_site"/>
</dbReference>
<dbReference type="Pfam" id="PF14670">
    <property type="entry name" value="FXa_inhibition"/>
    <property type="match status" value="1"/>
</dbReference>
<evidence type="ECO:0000313" key="19">
    <source>
        <dbReference type="Proteomes" id="UP000288216"/>
    </source>
</evidence>
<name>A0A401QFF3_SCYTO</name>
<evidence type="ECO:0000256" key="6">
    <source>
        <dbReference type="ARBA" id="ARBA00022692"/>
    </source>
</evidence>
<keyword evidence="3" id="KW-0964">Secreted</keyword>
<dbReference type="Pfam" id="PF12662">
    <property type="entry name" value="cEGF"/>
    <property type="match status" value="1"/>
</dbReference>
<evidence type="ECO:0000256" key="12">
    <source>
        <dbReference type="ARBA" id="ARBA00023157"/>
    </source>
</evidence>
<evidence type="ECO:0000256" key="4">
    <source>
        <dbReference type="ARBA" id="ARBA00022536"/>
    </source>
</evidence>
<dbReference type="SMART" id="SM00034">
    <property type="entry name" value="CLECT"/>
    <property type="match status" value="1"/>
</dbReference>
<keyword evidence="11" id="KW-0472">Membrane</keyword>
<comment type="subcellular location">
    <subcellularLocation>
        <location evidence="1">Membrane</location>
        <topology evidence="1">Single-pass type I membrane protein</topology>
    </subcellularLocation>
    <subcellularLocation>
        <location evidence="2">Secreted</location>
    </subcellularLocation>
</comment>
<sequence length="447" mass="48482">MLLLGLAVLWLSAGCAWQEPAPAHTICSPEACYTAHLRRRSFNEAWRACRERGGNLASIKRQREAELVEELMQGLSLSEEQGELKLWLGLQRQPRQCSPYKSLRGFTWTTGDQGTWYTNWLKEEYPGSCAATRCVVLSFGAGEAARHANYKWLDGSCQLAVDGYLCRFSYRGMCEPIELGARGPVVYDTPFGVTSSRLRHIPFGSVATLPCGGPRGAQSLLCMAREEEERRGGGGGGGGGGVGWSRDPPYCQEARPRSGCAADNGGCGQTCVDEGAYYHCQCDEGYQLDADGRSCSPLDGCAGGPCQFYCLSGPGGFACSCPEGYRLAKDGRSCLDVDECVSAPCGQDCANTLGSYLCRCHEGYQLEEGECRDVDECVGMPCGQLCANTEGSFQCYCEVGFTLSEEDAATCSDVDECHYQGSCQQMCVNYLGHYECHCEEGYALDPD</sequence>
<keyword evidence="7 15" id="KW-0732">Signal</keyword>
<dbReference type="Pfam" id="PF00059">
    <property type="entry name" value="Lectin_C"/>
    <property type="match status" value="1"/>
</dbReference>
<reference evidence="18 19" key="1">
    <citation type="journal article" date="2018" name="Nat. Ecol. Evol.">
        <title>Shark genomes provide insights into elasmobranch evolution and the origin of vertebrates.</title>
        <authorList>
            <person name="Hara Y"/>
            <person name="Yamaguchi K"/>
            <person name="Onimaru K"/>
            <person name="Kadota M"/>
            <person name="Koyanagi M"/>
            <person name="Keeley SD"/>
            <person name="Tatsumi K"/>
            <person name="Tanaka K"/>
            <person name="Motone F"/>
            <person name="Kageyama Y"/>
            <person name="Nozu R"/>
            <person name="Adachi N"/>
            <person name="Nishimura O"/>
            <person name="Nakagawa R"/>
            <person name="Tanegashima C"/>
            <person name="Kiyatake I"/>
            <person name="Matsumoto R"/>
            <person name="Murakumo K"/>
            <person name="Nishida K"/>
            <person name="Terakita A"/>
            <person name="Kuratani S"/>
            <person name="Sato K"/>
            <person name="Hyodo S Kuraku.S."/>
        </authorList>
    </citation>
    <scope>NUCLEOTIDE SEQUENCE [LARGE SCALE GENOMIC DNA]</scope>
</reference>
<feature type="chain" id="PRO_5019033523" description="C-type lectin domain-containing protein" evidence="15">
    <location>
        <begin position="19"/>
        <end position="447"/>
    </location>
</feature>
<evidence type="ECO:0000256" key="8">
    <source>
        <dbReference type="ARBA" id="ARBA00022734"/>
    </source>
</evidence>
<dbReference type="InterPro" id="IPR049883">
    <property type="entry name" value="NOTCH1_EGF-like"/>
</dbReference>
<dbReference type="Proteomes" id="UP000288216">
    <property type="component" value="Unassembled WGS sequence"/>
</dbReference>
<dbReference type="Gene3D" id="3.10.100.10">
    <property type="entry name" value="Mannose-Binding Protein A, subunit A"/>
    <property type="match status" value="1"/>
</dbReference>
<dbReference type="PANTHER" id="PTHR14789">
    <property type="entry name" value="CHONDROLECTIN VARIANT CHODLFDELTAE"/>
    <property type="match status" value="1"/>
</dbReference>
<dbReference type="InterPro" id="IPR026823">
    <property type="entry name" value="cEGF"/>
</dbReference>
<dbReference type="EMBL" id="BFAA01051811">
    <property type="protein sequence ID" value="GCB84072.1"/>
    <property type="molecule type" value="Genomic_DNA"/>
</dbReference>
<dbReference type="InterPro" id="IPR001304">
    <property type="entry name" value="C-type_lectin-like"/>
</dbReference>
<dbReference type="InterPro" id="IPR016187">
    <property type="entry name" value="CTDL_fold"/>
</dbReference>
<dbReference type="GO" id="GO:0016020">
    <property type="term" value="C:membrane"/>
    <property type="evidence" value="ECO:0007669"/>
    <property type="project" value="UniProtKB-SubCell"/>
</dbReference>
<dbReference type="FunFam" id="2.10.25.10:FF:000240">
    <property type="entry name" value="Vitamin K-dependent protein S"/>
    <property type="match status" value="1"/>
</dbReference>
<evidence type="ECO:0000256" key="13">
    <source>
        <dbReference type="ARBA" id="ARBA00023180"/>
    </source>
</evidence>
<dbReference type="PROSITE" id="PS50026">
    <property type="entry name" value="EGF_3"/>
    <property type="match status" value="1"/>
</dbReference>
<keyword evidence="12" id="KW-1015">Disulfide bond</keyword>